<evidence type="ECO:0000256" key="1">
    <source>
        <dbReference type="ARBA" id="ARBA00012282"/>
    </source>
</evidence>
<dbReference type="GO" id="GO:0071111">
    <property type="term" value="F:cyclic-guanylate-specific phosphodiesterase activity"/>
    <property type="evidence" value="ECO:0007669"/>
    <property type="project" value="UniProtKB-EC"/>
</dbReference>
<dbReference type="PROSITE" id="PS50883">
    <property type="entry name" value="EAL"/>
    <property type="match status" value="1"/>
</dbReference>
<dbReference type="SMART" id="SM00052">
    <property type="entry name" value="EAL"/>
    <property type="match status" value="1"/>
</dbReference>
<dbReference type="InterPro" id="IPR043128">
    <property type="entry name" value="Rev_trsase/Diguanyl_cyclase"/>
</dbReference>
<sequence length="648" mass="72773">MIVDLQKGQLTSASYTLFSEDDKVQRLKLTLKILITILVLLLACELYFNGFPTANVSSISRLAVAMLSSIVILVFFFLWTSPDTCSVISGMVLWLVAVFITCACWLGNGIFDTSILAFPCLLLLAVILSGKLIFTSIFVYLISALCFFAYSHSQGLLTGAILVDEVPLSARVISYLITLTFFSVGVFYVFKDIRIRFKRLLKKNNALEISNFKLRELSRYDQLTLLPNENACKTYLEQILQQQKPSSHILAFITVNISNLASIKINYSHTLCDKTLIMLAQALSLYASESAVIYRFQQNEFVILKHSADHRGISKFAEKIHQACSQTFHVEDFDIVLQPNIGIAIAPFDGRSMEELRHNSLLAVHAKFDGNKADFNFFDQAMADKERHKLQLTKALRNAIINNELVLHFQPQIDLETGQIIGAEALIRWMSPQYGFVPPTVFIPLAEQAGVITDITQWVIEHSVKACQQWHQLGFNKLCVAVNLSAEDFKRGNLVTYTMSILHQANLPAHFLELELTESMLMDDINNIQKQINELRAFGISFSIDDFGTGYSNLGYLTKFNVSTIKIDRSFVANICQSSNELQIVKAIIEMSKSLSITNVAEGIEDSETALMLSKLGCEVGQGYLWSQPLTQQDLIVLLSAKHKELSY</sequence>
<dbReference type="InterPro" id="IPR035919">
    <property type="entry name" value="EAL_sf"/>
</dbReference>
<dbReference type="EMBL" id="CP000302">
    <property type="protein sequence ID" value="ABE53721.1"/>
    <property type="molecule type" value="Genomic_DNA"/>
</dbReference>
<dbReference type="HOGENOM" id="CLU_000445_70_50_6"/>
<feature type="transmembrane region" description="Helical" evidence="3">
    <location>
        <begin position="60"/>
        <end position="79"/>
    </location>
</feature>
<dbReference type="InterPro" id="IPR029787">
    <property type="entry name" value="Nucleotide_cyclase"/>
</dbReference>
<name>Q12S55_SHEDO</name>
<dbReference type="Pfam" id="PF00990">
    <property type="entry name" value="GGDEF"/>
    <property type="match status" value="1"/>
</dbReference>
<keyword evidence="3" id="KW-0812">Transmembrane</keyword>
<dbReference type="SUPFAM" id="SSF55073">
    <property type="entry name" value="Nucleotide cyclase"/>
    <property type="match status" value="1"/>
</dbReference>
<dbReference type="STRING" id="318161.Sden_0429"/>
<evidence type="ECO:0000313" key="6">
    <source>
        <dbReference type="EMBL" id="ABE53721.1"/>
    </source>
</evidence>
<dbReference type="Gene3D" id="3.20.20.450">
    <property type="entry name" value="EAL domain"/>
    <property type="match status" value="1"/>
</dbReference>
<dbReference type="PROSITE" id="PS50887">
    <property type="entry name" value="GGDEF"/>
    <property type="match status" value="1"/>
</dbReference>
<proteinExistence type="predicted"/>
<feature type="transmembrane region" description="Helical" evidence="3">
    <location>
        <begin position="29"/>
        <end position="48"/>
    </location>
</feature>
<dbReference type="PANTHER" id="PTHR33121:SF71">
    <property type="entry name" value="OXYGEN SENSOR PROTEIN DOSP"/>
    <property type="match status" value="1"/>
</dbReference>
<dbReference type="InterPro" id="IPR050706">
    <property type="entry name" value="Cyclic-di-GMP_PDE-like"/>
</dbReference>
<dbReference type="SMART" id="SM00267">
    <property type="entry name" value="GGDEF"/>
    <property type="match status" value="1"/>
</dbReference>
<dbReference type="CDD" id="cd01948">
    <property type="entry name" value="EAL"/>
    <property type="match status" value="1"/>
</dbReference>
<feature type="domain" description="EAL" evidence="4">
    <location>
        <begin position="389"/>
        <end position="643"/>
    </location>
</feature>
<dbReference type="KEGG" id="sdn:Sden_0429"/>
<dbReference type="NCBIfam" id="TIGR00254">
    <property type="entry name" value="GGDEF"/>
    <property type="match status" value="1"/>
</dbReference>
<keyword evidence="3" id="KW-0472">Membrane</keyword>
<accession>Q12S55</accession>
<dbReference type="Pfam" id="PF00563">
    <property type="entry name" value="EAL"/>
    <property type="match status" value="1"/>
</dbReference>
<dbReference type="PANTHER" id="PTHR33121">
    <property type="entry name" value="CYCLIC DI-GMP PHOSPHODIESTERASE PDEF"/>
    <property type="match status" value="1"/>
</dbReference>
<dbReference type="InterPro" id="IPR001633">
    <property type="entry name" value="EAL_dom"/>
</dbReference>
<feature type="transmembrane region" description="Helical" evidence="3">
    <location>
        <begin position="123"/>
        <end position="150"/>
    </location>
</feature>
<feature type="transmembrane region" description="Helical" evidence="3">
    <location>
        <begin position="170"/>
        <end position="190"/>
    </location>
</feature>
<evidence type="ECO:0000259" key="5">
    <source>
        <dbReference type="PROSITE" id="PS50887"/>
    </source>
</evidence>
<keyword evidence="3" id="KW-1133">Transmembrane helix</keyword>
<evidence type="ECO:0000259" key="4">
    <source>
        <dbReference type="PROSITE" id="PS50883"/>
    </source>
</evidence>
<evidence type="ECO:0000313" key="7">
    <source>
        <dbReference type="Proteomes" id="UP000001982"/>
    </source>
</evidence>
<dbReference type="FunFam" id="3.20.20.450:FF:000001">
    <property type="entry name" value="Cyclic di-GMP phosphodiesterase yahA"/>
    <property type="match status" value="1"/>
</dbReference>
<dbReference type="Proteomes" id="UP000001982">
    <property type="component" value="Chromosome"/>
</dbReference>
<dbReference type="Gene3D" id="3.30.70.270">
    <property type="match status" value="1"/>
</dbReference>
<feature type="domain" description="GGDEF" evidence="5">
    <location>
        <begin position="248"/>
        <end position="380"/>
    </location>
</feature>
<feature type="transmembrane region" description="Helical" evidence="3">
    <location>
        <begin position="91"/>
        <end position="111"/>
    </location>
</feature>
<dbReference type="eggNOG" id="COG5001">
    <property type="taxonomic scope" value="Bacteria"/>
</dbReference>
<dbReference type="InterPro" id="IPR000160">
    <property type="entry name" value="GGDEF_dom"/>
</dbReference>
<keyword evidence="2" id="KW-0973">c-di-GMP</keyword>
<dbReference type="CDD" id="cd01949">
    <property type="entry name" value="GGDEF"/>
    <property type="match status" value="1"/>
</dbReference>
<evidence type="ECO:0000256" key="3">
    <source>
        <dbReference type="SAM" id="Phobius"/>
    </source>
</evidence>
<protein>
    <recommendedName>
        <fullName evidence="1">cyclic-guanylate-specific phosphodiesterase</fullName>
        <ecNumber evidence="1">3.1.4.52</ecNumber>
    </recommendedName>
</protein>
<dbReference type="OrthoDB" id="9816034at2"/>
<dbReference type="AlphaFoldDB" id="Q12S55"/>
<evidence type="ECO:0000256" key="2">
    <source>
        <dbReference type="ARBA" id="ARBA00022636"/>
    </source>
</evidence>
<gene>
    <name evidence="6" type="ordered locus">Sden_0429</name>
</gene>
<dbReference type="SUPFAM" id="SSF141868">
    <property type="entry name" value="EAL domain-like"/>
    <property type="match status" value="1"/>
</dbReference>
<keyword evidence="7" id="KW-1185">Reference proteome</keyword>
<dbReference type="EC" id="3.1.4.52" evidence="1"/>
<organism evidence="6 7">
    <name type="scientific">Shewanella denitrificans (strain OS217 / ATCC BAA-1090 / DSM 15013)</name>
    <dbReference type="NCBI Taxonomy" id="318161"/>
    <lineage>
        <taxon>Bacteria</taxon>
        <taxon>Pseudomonadati</taxon>
        <taxon>Pseudomonadota</taxon>
        <taxon>Gammaproteobacteria</taxon>
        <taxon>Alteromonadales</taxon>
        <taxon>Shewanellaceae</taxon>
        <taxon>Shewanella</taxon>
    </lineage>
</organism>
<reference evidence="6 7" key="1">
    <citation type="submission" date="2006-03" db="EMBL/GenBank/DDBJ databases">
        <title>Complete sequence of Shewanella denitrificans OS217.</title>
        <authorList>
            <consortium name="US DOE Joint Genome Institute"/>
            <person name="Copeland A."/>
            <person name="Lucas S."/>
            <person name="Lapidus A."/>
            <person name="Barry K."/>
            <person name="Detter J.C."/>
            <person name="Glavina del Rio T."/>
            <person name="Hammon N."/>
            <person name="Israni S."/>
            <person name="Dalin E."/>
            <person name="Tice H."/>
            <person name="Pitluck S."/>
            <person name="Brettin T."/>
            <person name="Bruce D."/>
            <person name="Han C."/>
            <person name="Tapia R."/>
            <person name="Gilna P."/>
            <person name="Kiss H."/>
            <person name="Schmutz J."/>
            <person name="Larimer F."/>
            <person name="Land M."/>
            <person name="Hauser L."/>
            <person name="Kyrpides N."/>
            <person name="Lykidis A."/>
            <person name="Richardson P."/>
        </authorList>
    </citation>
    <scope>NUCLEOTIDE SEQUENCE [LARGE SCALE GENOMIC DNA]</scope>
    <source>
        <strain evidence="7">OS217 / ATCC BAA-1090 / DSM 15013</strain>
    </source>
</reference>